<gene>
    <name evidence="2" type="ORF">BaRGS_00010322</name>
</gene>
<feature type="region of interest" description="Disordered" evidence="1">
    <location>
        <begin position="1"/>
        <end position="22"/>
    </location>
</feature>
<protein>
    <submittedName>
        <fullName evidence="2">Uncharacterized protein</fullName>
    </submittedName>
</protein>
<name>A0ABD0LG42_9CAEN</name>
<evidence type="ECO:0000256" key="1">
    <source>
        <dbReference type="SAM" id="MobiDB-lite"/>
    </source>
</evidence>
<keyword evidence="3" id="KW-1185">Reference proteome</keyword>
<dbReference type="AlphaFoldDB" id="A0ABD0LG42"/>
<dbReference type="EMBL" id="JACVVK020000051">
    <property type="protein sequence ID" value="KAK7498368.1"/>
    <property type="molecule type" value="Genomic_DNA"/>
</dbReference>
<evidence type="ECO:0000313" key="2">
    <source>
        <dbReference type="EMBL" id="KAK7498368.1"/>
    </source>
</evidence>
<sequence length="87" mass="9237">MQYGITTHSHPEMQPNYAAQNTRTDPIGQLRGAIDLPIGCSLDLTEVNAVSSYPFFPSKQVAAARCQRSYFPSTSGALCMGGGSVIG</sequence>
<evidence type="ECO:0000313" key="3">
    <source>
        <dbReference type="Proteomes" id="UP001519460"/>
    </source>
</evidence>
<organism evidence="2 3">
    <name type="scientific">Batillaria attramentaria</name>
    <dbReference type="NCBI Taxonomy" id="370345"/>
    <lineage>
        <taxon>Eukaryota</taxon>
        <taxon>Metazoa</taxon>
        <taxon>Spiralia</taxon>
        <taxon>Lophotrochozoa</taxon>
        <taxon>Mollusca</taxon>
        <taxon>Gastropoda</taxon>
        <taxon>Caenogastropoda</taxon>
        <taxon>Sorbeoconcha</taxon>
        <taxon>Cerithioidea</taxon>
        <taxon>Batillariidae</taxon>
        <taxon>Batillaria</taxon>
    </lineage>
</organism>
<dbReference type="Proteomes" id="UP001519460">
    <property type="component" value="Unassembled WGS sequence"/>
</dbReference>
<proteinExistence type="predicted"/>
<reference evidence="2 3" key="1">
    <citation type="journal article" date="2023" name="Sci. Data">
        <title>Genome assembly of the Korean intertidal mud-creeper Batillaria attramentaria.</title>
        <authorList>
            <person name="Patra A.K."/>
            <person name="Ho P.T."/>
            <person name="Jun S."/>
            <person name="Lee S.J."/>
            <person name="Kim Y."/>
            <person name="Won Y.J."/>
        </authorList>
    </citation>
    <scope>NUCLEOTIDE SEQUENCE [LARGE SCALE GENOMIC DNA]</scope>
    <source>
        <strain evidence="2">Wonlab-2016</strain>
    </source>
</reference>
<comment type="caution">
    <text evidence="2">The sequence shown here is derived from an EMBL/GenBank/DDBJ whole genome shotgun (WGS) entry which is preliminary data.</text>
</comment>
<accession>A0ABD0LG42</accession>